<proteinExistence type="predicted"/>
<dbReference type="HOGENOM" id="CLU_1245298_0_0_1"/>
<protein>
    <submittedName>
        <fullName evidence="3">Uncharacterized protein</fullName>
    </submittedName>
</protein>
<evidence type="ECO:0000256" key="2">
    <source>
        <dbReference type="SAM" id="SignalP"/>
    </source>
</evidence>
<feature type="compositionally biased region" description="Low complexity" evidence="1">
    <location>
        <begin position="131"/>
        <end position="163"/>
    </location>
</feature>
<dbReference type="AlphaFoldDB" id="S8AJ64"/>
<feature type="chain" id="PRO_5004560553" evidence="2">
    <location>
        <begin position="20"/>
        <end position="222"/>
    </location>
</feature>
<organism evidence="3 4">
    <name type="scientific">Dactylellina haptotyla (strain CBS 200.50)</name>
    <name type="common">Nematode-trapping fungus</name>
    <name type="synonym">Monacrosporium haptotylum</name>
    <dbReference type="NCBI Taxonomy" id="1284197"/>
    <lineage>
        <taxon>Eukaryota</taxon>
        <taxon>Fungi</taxon>
        <taxon>Dikarya</taxon>
        <taxon>Ascomycota</taxon>
        <taxon>Pezizomycotina</taxon>
        <taxon>Orbiliomycetes</taxon>
        <taxon>Orbiliales</taxon>
        <taxon>Orbiliaceae</taxon>
        <taxon>Dactylellina</taxon>
    </lineage>
</organism>
<dbReference type="EMBL" id="AQGS01000095">
    <property type="protein sequence ID" value="EPS42934.1"/>
    <property type="molecule type" value="Genomic_DNA"/>
</dbReference>
<dbReference type="Proteomes" id="UP000015100">
    <property type="component" value="Unassembled WGS sequence"/>
</dbReference>
<name>S8AJ64_DACHA</name>
<keyword evidence="2" id="KW-0732">Signal</keyword>
<dbReference type="OMA" id="CSASEMC"/>
<gene>
    <name evidence="3" type="ORF">H072_3070</name>
</gene>
<feature type="signal peptide" evidence="2">
    <location>
        <begin position="1"/>
        <end position="19"/>
    </location>
</feature>
<accession>S8AJ64</accession>
<comment type="caution">
    <text evidence="3">The sequence shown here is derived from an EMBL/GenBank/DDBJ whole genome shotgun (WGS) entry which is preliminary data.</text>
</comment>
<feature type="compositionally biased region" description="Polar residues" evidence="1">
    <location>
        <begin position="166"/>
        <end position="199"/>
    </location>
</feature>
<keyword evidence="4" id="KW-1185">Reference proteome</keyword>
<reference evidence="4" key="2">
    <citation type="submission" date="2013-04" db="EMBL/GenBank/DDBJ databases">
        <title>Genomic mechanisms accounting for the adaptation to parasitism in nematode-trapping fungi.</title>
        <authorList>
            <person name="Ahren D.G."/>
        </authorList>
    </citation>
    <scope>NUCLEOTIDE SEQUENCE [LARGE SCALE GENOMIC DNA]</scope>
    <source>
        <strain evidence="4">CBS 200.50</strain>
    </source>
</reference>
<sequence length="222" mass="22097">MRVSLILSVVSAFIATSLAASCDASNAIDVTPYLDQLSSGSGGGASNIDPDYLYRIIGTAVKRRIVKRATLDCAGAESCVALQGYPLCFDGLAWTWRDAEGNHGNLQDGSYTLADGRQGNLYTGPYPLPDGGTAPAPTATGGGSSPATTIGSTPVSTPASSVTGMDESSSAQAGPTDAPTTAVSESKTTSAPSSTQTPNGGIKIGASLGFVFAAAGGALAIL</sequence>
<reference evidence="3 4" key="1">
    <citation type="journal article" date="2013" name="PLoS Genet.">
        <title>Genomic mechanisms accounting for the adaptation to parasitism in nematode-trapping fungi.</title>
        <authorList>
            <person name="Meerupati T."/>
            <person name="Andersson K.M."/>
            <person name="Friman E."/>
            <person name="Kumar D."/>
            <person name="Tunlid A."/>
            <person name="Ahren D."/>
        </authorList>
    </citation>
    <scope>NUCLEOTIDE SEQUENCE [LARGE SCALE GENOMIC DNA]</scope>
    <source>
        <strain evidence="3 4">CBS 200.50</strain>
    </source>
</reference>
<feature type="region of interest" description="Disordered" evidence="1">
    <location>
        <begin position="122"/>
        <end position="200"/>
    </location>
</feature>
<evidence type="ECO:0000256" key="1">
    <source>
        <dbReference type="SAM" id="MobiDB-lite"/>
    </source>
</evidence>
<dbReference type="OrthoDB" id="3559204at2759"/>
<dbReference type="PROSITE" id="PS51257">
    <property type="entry name" value="PROKAR_LIPOPROTEIN"/>
    <property type="match status" value="1"/>
</dbReference>
<evidence type="ECO:0000313" key="4">
    <source>
        <dbReference type="Proteomes" id="UP000015100"/>
    </source>
</evidence>
<evidence type="ECO:0000313" key="3">
    <source>
        <dbReference type="EMBL" id="EPS42934.1"/>
    </source>
</evidence>
<dbReference type="eggNOG" id="ENOG502T19M">
    <property type="taxonomic scope" value="Eukaryota"/>
</dbReference>